<feature type="compositionally biased region" description="Gly residues" evidence="1">
    <location>
        <begin position="410"/>
        <end position="434"/>
    </location>
</feature>
<evidence type="ECO:0000256" key="2">
    <source>
        <dbReference type="SAM" id="Phobius"/>
    </source>
</evidence>
<keyword evidence="2" id="KW-0472">Membrane</keyword>
<organism evidence="3 4">
    <name type="scientific">Polarella glacialis</name>
    <name type="common">Dinoflagellate</name>
    <dbReference type="NCBI Taxonomy" id="89957"/>
    <lineage>
        <taxon>Eukaryota</taxon>
        <taxon>Sar</taxon>
        <taxon>Alveolata</taxon>
        <taxon>Dinophyceae</taxon>
        <taxon>Suessiales</taxon>
        <taxon>Suessiaceae</taxon>
        <taxon>Polarella</taxon>
    </lineage>
</organism>
<dbReference type="EMBL" id="CAJNNW010020635">
    <property type="protein sequence ID" value="CAE8666568.1"/>
    <property type="molecule type" value="Genomic_DNA"/>
</dbReference>
<keyword evidence="2" id="KW-1133">Transmembrane helix</keyword>
<proteinExistence type="predicted"/>
<evidence type="ECO:0000313" key="4">
    <source>
        <dbReference type="Proteomes" id="UP000626109"/>
    </source>
</evidence>
<comment type="caution">
    <text evidence="3">The sequence shown here is derived from an EMBL/GenBank/DDBJ whole genome shotgun (WGS) entry which is preliminary data.</text>
</comment>
<sequence length="434" mass="42968">QAMRLWRSLPGPDHMPSSLRSYMMRSVAEASTGLVMALAAAEATCFVCASAGDASVGEAWTQLAAVGGVGCILALLPLDSSSMQPQLLQEWDEGHPAIVNLGPASRQALFVAATASAGVLLAPAALLLAATVGDPKSRGHGPLACAGLAAAHLAGQAATLEILPQSWLEGNSSEEASSGHPVTAAAASAVGGWVAAATLGLAIIAASGRDSARRTVILASSCLTVHAALTAATAARLHSLGQAEPLRPALAPVLGLLVKDASGQAYWWNKQSNETTALGAPKPGPDRWQEVKDPSSGQAYWWNKETNQTTAIGAAKPSSLAPAAQAAAPATTGGGLGSALADGMAWGVGTSIAGRMMDGIMGPRQMEVVHRDETGGGGGDAGGAGPPPPGNAGDGGGDLGDQGWSWGDSNSGGGGGDDGGDGGGGWFGGGGDEW</sequence>
<evidence type="ECO:0000256" key="1">
    <source>
        <dbReference type="SAM" id="MobiDB-lite"/>
    </source>
</evidence>
<dbReference type="Proteomes" id="UP000626109">
    <property type="component" value="Unassembled WGS sequence"/>
</dbReference>
<protein>
    <recommendedName>
        <fullName evidence="5">WW domain-containing protein</fullName>
    </recommendedName>
</protein>
<feature type="non-terminal residue" evidence="3">
    <location>
        <position position="434"/>
    </location>
</feature>
<accession>A0A813J8U0</accession>
<keyword evidence="2" id="KW-0812">Transmembrane</keyword>
<gene>
    <name evidence="3" type="ORF">PGLA2088_LOCUS16328</name>
</gene>
<evidence type="ECO:0008006" key="5">
    <source>
        <dbReference type="Google" id="ProtNLM"/>
    </source>
</evidence>
<feature type="transmembrane region" description="Helical" evidence="2">
    <location>
        <begin position="182"/>
        <end position="204"/>
    </location>
</feature>
<feature type="transmembrane region" description="Helical" evidence="2">
    <location>
        <begin position="216"/>
        <end position="237"/>
    </location>
</feature>
<feature type="region of interest" description="Disordered" evidence="1">
    <location>
        <begin position="370"/>
        <end position="434"/>
    </location>
</feature>
<reference evidence="3" key="1">
    <citation type="submission" date="2021-02" db="EMBL/GenBank/DDBJ databases">
        <authorList>
            <person name="Dougan E. K."/>
            <person name="Rhodes N."/>
            <person name="Thang M."/>
            <person name="Chan C."/>
        </authorList>
    </citation>
    <scope>NUCLEOTIDE SEQUENCE</scope>
</reference>
<feature type="compositionally biased region" description="Gly residues" evidence="1">
    <location>
        <begin position="375"/>
        <end position="384"/>
    </location>
</feature>
<name>A0A813J8U0_POLGL</name>
<evidence type="ECO:0000313" key="3">
    <source>
        <dbReference type="EMBL" id="CAE8666568.1"/>
    </source>
</evidence>
<dbReference type="AlphaFoldDB" id="A0A813J8U0"/>
<feature type="transmembrane region" description="Helical" evidence="2">
    <location>
        <begin position="108"/>
        <end position="130"/>
    </location>
</feature>